<keyword evidence="6" id="KW-1185">Reference proteome</keyword>
<dbReference type="Proteomes" id="UP000290657">
    <property type="component" value="Unassembled WGS sequence"/>
</dbReference>
<comment type="caution">
    <text evidence="5">The sequence shown here is derived from an EMBL/GenBank/DDBJ whole genome shotgun (WGS) entry which is preliminary data.</text>
</comment>
<dbReference type="Pfam" id="PF09084">
    <property type="entry name" value="NMT1"/>
    <property type="match status" value="1"/>
</dbReference>
<dbReference type="Gene3D" id="3.30.70.270">
    <property type="match status" value="1"/>
</dbReference>
<evidence type="ECO:0000256" key="3">
    <source>
        <dbReference type="SAM" id="Phobius"/>
    </source>
</evidence>
<sequence length="755" mass="87784">MRQLFFIQIIFLLFLTQLQAHEPLRKISVQLSWLHQFQFAGYYIAKEKGYFKEYGLDVHFKEMNNSVDLVQDVLTQKSTYAVGRSSIIIDRLNGEEIVALSAIFQHSPLVLLTLQEKHIKNVEDLKNKRVMLTTDAKNTVAIHAMTASKGLSLKDITFQPHTYKLVDLLNDKTDAMGSYLSNEPYILNSKNIPYNILNPQDYGFDFYDGILFTSKKELMLNPIDVHNFHEAVLKGWTYAFENIGETINIIYHKYNTQNKSLDALIYEAYTLKDLAEYEQGNLGNLSQSKIEEIGKIYSLLGFTKNETRFNLDNFIYDANLVIFTQKENDYIAHNEFIYYKQEFEPFYLGHHGIAADFWALIQNKTLLNAHSKTIRNNKNGRETIKKELNSVKLTLTQNDIHEKNVLFSEPIQSYKYAIATRNDEGFIFNTNILSGKSIVIRKNASINNLIKLQYPNINFIEVNSMKTGLQLVANGDAYGAIELLPVLIYHIKEEQFSNIKISGTTEFSQELRYMIHPDNHTLKTIIDKAITKISKDEIKTIEEKYFQVRYETSTDYTMVYKIGLPLTLFLCVVVFYNVRLRKEIQKRKIMEQKLYNAATIDKLTETFNRRKIDSKFKEKIELSSRYDRPFSIIFYDIDDFKKINDVHGHSLADTVLQDLSQLIKTNIRSTDYLGRWGGEEFLILLPETNLEEAKTMANHLKKLTENYQFKIGQQVTCSFGVTDFKDNDTQESMLKRVDELMYYVKRHGKNSVKAE</sequence>
<feature type="domain" description="GGDEF" evidence="4">
    <location>
        <begin position="628"/>
        <end position="755"/>
    </location>
</feature>
<dbReference type="Gene3D" id="3.40.190.10">
    <property type="entry name" value="Periplasmic binding protein-like II"/>
    <property type="match status" value="4"/>
</dbReference>
<dbReference type="Pfam" id="PF00497">
    <property type="entry name" value="SBP_bac_3"/>
    <property type="match status" value="1"/>
</dbReference>
<dbReference type="SUPFAM" id="SSF53850">
    <property type="entry name" value="Periplasmic binding protein-like II"/>
    <property type="match status" value="2"/>
</dbReference>
<organism evidence="5 6">
    <name type="scientific">Candidatus Marinarcus aquaticus</name>
    <dbReference type="NCBI Taxonomy" id="2044504"/>
    <lineage>
        <taxon>Bacteria</taxon>
        <taxon>Pseudomonadati</taxon>
        <taxon>Campylobacterota</taxon>
        <taxon>Epsilonproteobacteria</taxon>
        <taxon>Campylobacterales</taxon>
        <taxon>Arcobacteraceae</taxon>
        <taxon>Candidatus Marinarcus</taxon>
    </lineage>
</organism>
<dbReference type="GO" id="GO:0052621">
    <property type="term" value="F:diguanylate cyclase activity"/>
    <property type="evidence" value="ECO:0007669"/>
    <property type="project" value="UniProtKB-EC"/>
</dbReference>
<dbReference type="PANTHER" id="PTHR45138:SF9">
    <property type="entry name" value="DIGUANYLATE CYCLASE DGCM-RELATED"/>
    <property type="match status" value="1"/>
</dbReference>
<reference evidence="5 6" key="1">
    <citation type="submission" date="2017-10" db="EMBL/GenBank/DDBJ databases">
        <title>Genomics of the genus Arcobacter.</title>
        <authorList>
            <person name="Perez-Cataluna A."/>
            <person name="Figueras M.J."/>
        </authorList>
    </citation>
    <scope>NUCLEOTIDE SEQUENCE [LARGE SCALE GENOMIC DNA]</scope>
    <source>
        <strain evidence="5 6">CECT 8987</strain>
    </source>
</reference>
<protein>
    <recommendedName>
        <fullName evidence="1">diguanylate cyclase</fullName>
        <ecNumber evidence="1">2.7.7.65</ecNumber>
    </recommendedName>
</protein>
<keyword evidence="3" id="KW-0472">Membrane</keyword>
<dbReference type="RefSeq" id="WP_128996491.1">
    <property type="nucleotide sequence ID" value="NZ_PDKN01000005.1"/>
</dbReference>
<dbReference type="Pfam" id="PF00990">
    <property type="entry name" value="GGDEF"/>
    <property type="match status" value="1"/>
</dbReference>
<dbReference type="NCBIfam" id="TIGR00254">
    <property type="entry name" value="GGDEF"/>
    <property type="match status" value="1"/>
</dbReference>
<dbReference type="InterPro" id="IPR050469">
    <property type="entry name" value="Diguanylate_Cyclase"/>
</dbReference>
<dbReference type="OrthoDB" id="174578at2"/>
<dbReference type="InterPro" id="IPR043128">
    <property type="entry name" value="Rev_trsase/Diguanyl_cyclase"/>
</dbReference>
<keyword evidence="3" id="KW-1133">Transmembrane helix</keyword>
<dbReference type="FunFam" id="3.30.70.270:FF:000001">
    <property type="entry name" value="Diguanylate cyclase domain protein"/>
    <property type="match status" value="1"/>
</dbReference>
<dbReference type="InterPro" id="IPR001638">
    <property type="entry name" value="Solute-binding_3/MltF_N"/>
</dbReference>
<dbReference type="InterPro" id="IPR029787">
    <property type="entry name" value="Nucleotide_cyclase"/>
</dbReference>
<name>A0A4Q0XTJ6_9BACT</name>
<dbReference type="InterPro" id="IPR015168">
    <property type="entry name" value="SsuA/THI5"/>
</dbReference>
<dbReference type="CDD" id="cd01949">
    <property type="entry name" value="GGDEF"/>
    <property type="match status" value="1"/>
</dbReference>
<dbReference type="EMBL" id="PDKN01000005">
    <property type="protein sequence ID" value="RXJ56515.1"/>
    <property type="molecule type" value="Genomic_DNA"/>
</dbReference>
<dbReference type="SUPFAM" id="SSF55073">
    <property type="entry name" value="Nucleotide cyclase"/>
    <property type="match status" value="1"/>
</dbReference>
<dbReference type="AlphaFoldDB" id="A0A4Q0XTJ6"/>
<accession>A0A4Q0XTJ6</accession>
<keyword evidence="3" id="KW-0812">Transmembrane</keyword>
<evidence type="ECO:0000256" key="2">
    <source>
        <dbReference type="ARBA" id="ARBA00034247"/>
    </source>
</evidence>
<dbReference type="PANTHER" id="PTHR45138">
    <property type="entry name" value="REGULATORY COMPONENTS OF SENSORY TRANSDUCTION SYSTEM"/>
    <property type="match status" value="1"/>
</dbReference>
<proteinExistence type="predicted"/>
<dbReference type="PROSITE" id="PS50887">
    <property type="entry name" value="GGDEF"/>
    <property type="match status" value="1"/>
</dbReference>
<comment type="catalytic activity">
    <reaction evidence="2">
        <text>2 GTP = 3',3'-c-di-GMP + 2 diphosphate</text>
        <dbReference type="Rhea" id="RHEA:24898"/>
        <dbReference type="ChEBI" id="CHEBI:33019"/>
        <dbReference type="ChEBI" id="CHEBI:37565"/>
        <dbReference type="ChEBI" id="CHEBI:58805"/>
        <dbReference type="EC" id="2.7.7.65"/>
    </reaction>
</comment>
<evidence type="ECO:0000313" key="6">
    <source>
        <dbReference type="Proteomes" id="UP000290657"/>
    </source>
</evidence>
<dbReference type="CDD" id="cd01007">
    <property type="entry name" value="PBP2_BvgS_HisK_like"/>
    <property type="match status" value="1"/>
</dbReference>
<evidence type="ECO:0000256" key="1">
    <source>
        <dbReference type="ARBA" id="ARBA00012528"/>
    </source>
</evidence>
<gene>
    <name evidence="5" type="ORF">CRV04_08890</name>
</gene>
<feature type="transmembrane region" description="Helical" evidence="3">
    <location>
        <begin position="558"/>
        <end position="578"/>
    </location>
</feature>
<dbReference type="InterPro" id="IPR000160">
    <property type="entry name" value="GGDEF_dom"/>
</dbReference>
<evidence type="ECO:0000313" key="5">
    <source>
        <dbReference type="EMBL" id="RXJ56515.1"/>
    </source>
</evidence>
<evidence type="ECO:0000259" key="4">
    <source>
        <dbReference type="PROSITE" id="PS50887"/>
    </source>
</evidence>
<dbReference type="SMART" id="SM00267">
    <property type="entry name" value="GGDEF"/>
    <property type="match status" value="1"/>
</dbReference>
<dbReference type="EC" id="2.7.7.65" evidence="1"/>